<reference evidence="4 5" key="1">
    <citation type="submission" date="2020-10" db="EMBL/GenBank/DDBJ databases">
        <title>Wide distribution of Phycisphaera-like planctomycetes from WD2101 soil group in peatlands and genome analysis of the first cultivated representative.</title>
        <authorList>
            <person name="Dedysh S.N."/>
            <person name="Beletsky A.V."/>
            <person name="Ivanova A."/>
            <person name="Kulichevskaya I.S."/>
            <person name="Suzina N.E."/>
            <person name="Philippov D.A."/>
            <person name="Rakitin A.L."/>
            <person name="Mardanov A.V."/>
            <person name="Ravin N.V."/>
        </authorList>
    </citation>
    <scope>NUCLEOTIDE SEQUENCE [LARGE SCALE GENOMIC DNA]</scope>
    <source>
        <strain evidence="4 5">M1803</strain>
    </source>
</reference>
<proteinExistence type="predicted"/>
<keyword evidence="2" id="KW-0732">Signal</keyword>
<evidence type="ECO:0000256" key="1">
    <source>
        <dbReference type="SAM" id="MobiDB-lite"/>
    </source>
</evidence>
<sequence>MTRMKTYILKAAIVSALVTTPLLAQNQPAARDAQPTPRPQAQPLQPAGENPQQNGPTGERSPTPADRAAEDRGADRNASSRMDPKVMSQEFVRHASSANQFEIELGQLAQERAQRAEVKAFARDLVAAHQKAQQSLEQAAKTSNLDVSKELTPVHQAKLTMFRAKRGAEFDKAYTYGMVGGHSEAALWYRDGANELQDPAVKQYAAATLPAIREHLQTAKQLAGDDSAAMPASSVQKGQSRQEGKTPGRRDGDAVVPSRTDGTPTESPKKD</sequence>
<evidence type="ECO:0000313" key="4">
    <source>
        <dbReference type="EMBL" id="QOV91433.1"/>
    </source>
</evidence>
<dbReference type="PANTHER" id="PTHR38593">
    <property type="entry name" value="BLR2558 PROTEIN"/>
    <property type="match status" value="1"/>
</dbReference>
<dbReference type="Pfam" id="PF13628">
    <property type="entry name" value="DUF4142"/>
    <property type="match status" value="1"/>
</dbReference>
<protein>
    <submittedName>
        <fullName evidence="4">DUF4142 domain-containing protein</fullName>
    </submittedName>
</protein>
<dbReference type="EMBL" id="CP063458">
    <property type="protein sequence ID" value="QOV91433.1"/>
    <property type="molecule type" value="Genomic_DNA"/>
</dbReference>
<feature type="signal peptide" evidence="2">
    <location>
        <begin position="1"/>
        <end position="24"/>
    </location>
</feature>
<evidence type="ECO:0000259" key="3">
    <source>
        <dbReference type="Pfam" id="PF13628"/>
    </source>
</evidence>
<dbReference type="Proteomes" id="UP000593765">
    <property type="component" value="Chromosome"/>
</dbReference>
<feature type="region of interest" description="Disordered" evidence="1">
    <location>
        <begin position="220"/>
        <end position="271"/>
    </location>
</feature>
<feature type="compositionally biased region" description="Polar residues" evidence="1">
    <location>
        <begin position="260"/>
        <end position="271"/>
    </location>
</feature>
<name>A0A7M2X157_9BACT</name>
<dbReference type="InterPro" id="IPR012347">
    <property type="entry name" value="Ferritin-like"/>
</dbReference>
<gene>
    <name evidence="4" type="ORF">IPV69_08785</name>
</gene>
<feature type="region of interest" description="Disordered" evidence="1">
    <location>
        <begin position="26"/>
        <end position="84"/>
    </location>
</feature>
<dbReference type="AlphaFoldDB" id="A0A7M2X157"/>
<dbReference type="RefSeq" id="WP_206294711.1">
    <property type="nucleotide sequence ID" value="NZ_CP063458.1"/>
</dbReference>
<dbReference type="Gene3D" id="1.20.1260.10">
    <property type="match status" value="1"/>
</dbReference>
<organism evidence="4 5">
    <name type="scientific">Humisphaera borealis</name>
    <dbReference type="NCBI Taxonomy" id="2807512"/>
    <lineage>
        <taxon>Bacteria</taxon>
        <taxon>Pseudomonadati</taxon>
        <taxon>Planctomycetota</taxon>
        <taxon>Phycisphaerae</taxon>
        <taxon>Tepidisphaerales</taxon>
        <taxon>Tepidisphaeraceae</taxon>
        <taxon>Humisphaera</taxon>
    </lineage>
</organism>
<dbReference type="InterPro" id="IPR025419">
    <property type="entry name" value="DUF4142"/>
</dbReference>
<dbReference type="KEGG" id="hbs:IPV69_08785"/>
<evidence type="ECO:0000313" key="5">
    <source>
        <dbReference type="Proteomes" id="UP000593765"/>
    </source>
</evidence>
<dbReference type="PANTHER" id="PTHR38593:SF1">
    <property type="entry name" value="BLR2558 PROTEIN"/>
    <property type="match status" value="1"/>
</dbReference>
<evidence type="ECO:0000256" key="2">
    <source>
        <dbReference type="SAM" id="SignalP"/>
    </source>
</evidence>
<feature type="compositionally biased region" description="Basic and acidic residues" evidence="1">
    <location>
        <begin position="240"/>
        <end position="253"/>
    </location>
</feature>
<keyword evidence="5" id="KW-1185">Reference proteome</keyword>
<feature type="domain" description="DUF4142" evidence="3">
    <location>
        <begin position="89"/>
        <end position="222"/>
    </location>
</feature>
<accession>A0A7M2X157</accession>
<feature type="chain" id="PRO_5034411445" evidence="2">
    <location>
        <begin position="25"/>
        <end position="271"/>
    </location>
</feature>